<protein>
    <submittedName>
        <fullName evidence="1">RCG57442, isoform CRA_d</fullName>
    </submittedName>
</protein>
<reference evidence="2" key="1">
    <citation type="submission" date="2005-09" db="EMBL/GenBank/DDBJ databases">
        <authorList>
            <person name="Mural R.J."/>
            <person name="Li P.W."/>
            <person name="Adams M.D."/>
            <person name="Amanatides P.G."/>
            <person name="Baden-Tillson H."/>
            <person name="Barnstead M."/>
            <person name="Chin S.H."/>
            <person name="Dew I."/>
            <person name="Evans C.A."/>
            <person name="Ferriera S."/>
            <person name="Flanigan M."/>
            <person name="Fosler C."/>
            <person name="Glodek A."/>
            <person name="Gu Z."/>
            <person name="Holt R.A."/>
            <person name="Jennings D."/>
            <person name="Kraft C.L."/>
            <person name="Lu F."/>
            <person name="Nguyen T."/>
            <person name="Nusskern D.R."/>
            <person name="Pfannkoch C.M."/>
            <person name="Sitter C."/>
            <person name="Sutton G.G."/>
            <person name="Venter J.C."/>
            <person name="Wang Z."/>
            <person name="Woodage T."/>
            <person name="Zheng X.H."/>
            <person name="Zhong F."/>
        </authorList>
    </citation>
    <scope>NUCLEOTIDE SEQUENCE [LARGE SCALE GENOMIC DNA]</scope>
    <source>
        <strain>BN</strain>
        <strain evidence="2">Sprague-Dawley</strain>
    </source>
</reference>
<organism evidence="1 2">
    <name type="scientific">Rattus norvegicus</name>
    <name type="common">Rat</name>
    <dbReference type="NCBI Taxonomy" id="10116"/>
    <lineage>
        <taxon>Eukaryota</taxon>
        <taxon>Metazoa</taxon>
        <taxon>Chordata</taxon>
        <taxon>Craniata</taxon>
        <taxon>Vertebrata</taxon>
        <taxon>Euteleostomi</taxon>
        <taxon>Mammalia</taxon>
        <taxon>Eutheria</taxon>
        <taxon>Euarchontoglires</taxon>
        <taxon>Glires</taxon>
        <taxon>Rodentia</taxon>
        <taxon>Myomorpha</taxon>
        <taxon>Muroidea</taxon>
        <taxon>Muridae</taxon>
        <taxon>Murinae</taxon>
        <taxon>Rattus</taxon>
    </lineage>
</organism>
<sequence>MPTHFFRSLQDVVMSLNDGYDWIQINKFSEFDLPLVFFL</sequence>
<evidence type="ECO:0000313" key="1">
    <source>
        <dbReference type="EMBL" id="EDL94521.1"/>
    </source>
</evidence>
<dbReference type="AlphaFoldDB" id="A6JI47"/>
<accession>A6JI47</accession>
<dbReference type="EMBL" id="CH473986">
    <property type="protein sequence ID" value="EDL94521.1"/>
    <property type="molecule type" value="Genomic_DNA"/>
</dbReference>
<dbReference type="Proteomes" id="UP000234681">
    <property type="component" value="Chromosome 1"/>
</dbReference>
<name>A6JI47_RAT</name>
<evidence type="ECO:0000313" key="2">
    <source>
        <dbReference type="Proteomes" id="UP000234681"/>
    </source>
</evidence>
<gene>
    <name evidence="1" type="ORF">rCG_57442</name>
</gene>
<proteinExistence type="predicted"/>